<gene>
    <name evidence="1" type="ORF">CTRU02_206096</name>
</gene>
<dbReference type="Proteomes" id="UP000805649">
    <property type="component" value="Unassembled WGS sequence"/>
</dbReference>
<accession>A0ACC3Z5V5</accession>
<evidence type="ECO:0000313" key="1">
    <source>
        <dbReference type="EMBL" id="KAL0939486.1"/>
    </source>
</evidence>
<keyword evidence="2" id="KW-1185">Reference proteome</keyword>
<protein>
    <submittedName>
        <fullName evidence="1">Uncharacterized protein</fullName>
    </submittedName>
</protein>
<evidence type="ECO:0000313" key="2">
    <source>
        <dbReference type="Proteomes" id="UP000805649"/>
    </source>
</evidence>
<sequence length="951" mass="107518">MRLPPIPRTHSTVLTKGRWPSTPLWRAYLPRRHEFRSSQMVAVAQNSSSWPTVEVVDRYSSSLPFHTNRSTTSPKPILRGQRSIYSDLLLADVLDLYRSPDQEFSDLKLENLQFVAWLRSTELSIVTAQLVLRQTPQLSPSIQNWLCDQSKWAATLKGLEDKGYSPEDVSHWAWILIPNEPDKRVDRFLSRSQHKPLFVLFYLLNNTPHFSNPESLSALLEYCTTWCLSSKETADGAAEASGSKLGVTPELFGKVLQKLSYHASRLQPHALPDIADLAVSYVQGIPLRKLHEGKAYKMQCQVFNAALQAVSIPAKKAPYDSMPYNWKALTTLLSLSSSLERPLVIEQESYRAIRQVLLALPKTDSERDTATTLSASWPPYRILRDGMEEKANMEDYLSRTVKAGIMMQEAGYGKEDIDLTMDILGGMAPDGSPTIQTRTNFSRHNRSDQAAWAALIRTTRNGQEAWAIFKNPPEPGMKPTFEVYWQLITKLAAKPANPDHNNLPGDGREVFTYDDMNLSEFEKARVKPPSIHRLIEEMFEAGIVIRGPSLAWLIRQAPTIGHALDYIDHSSIDGGLKSNIRRCMESYAVLPSSLLTRPPRDILHACIDLLCRLQPNRTANTPARHAYRSLYRIQYAFKLAQMGWITPNKSGRAPWESILIALARPNIMLSNSKPADNDVQVLNMATEVLERAEAHCGLNLAMFGSFAQVIQKTVYFRLSTSLNSSSTGSETKDLMSLYGTQSTTLMVPDSPVFRNEATGAQSWRRLLSPVFQCNISTKPQTVYTLLREASNRLKSAWRVLSTTGPAHGPKVNLLVKASDINTYMRTLAFTGDYEEMMLLLLWVVREWSPKMGMDLSLTDAKRLARAVRTFRAYAEPMLREEAVALLREEILKYSRKESKCPVYWPELEEVEEHIRDDEWGNHQNLHEILKLVKMSGEHQNSNGSRGADDVQ</sequence>
<reference evidence="1 2" key="1">
    <citation type="journal article" date="2020" name="Phytopathology">
        <title>Genome Sequence Resources of Colletotrichum truncatum, C. plurivorum, C. musicola, and C. sojae: Four Species Pathogenic to Soybean (Glycine max).</title>
        <authorList>
            <person name="Rogerio F."/>
            <person name="Boufleur T.R."/>
            <person name="Ciampi-Guillardi M."/>
            <person name="Sukno S.A."/>
            <person name="Thon M.R."/>
            <person name="Massola Junior N.S."/>
            <person name="Baroncelli R."/>
        </authorList>
    </citation>
    <scope>NUCLEOTIDE SEQUENCE [LARGE SCALE GENOMIC DNA]</scope>
    <source>
        <strain evidence="1 2">CMES1059</strain>
    </source>
</reference>
<organism evidence="1 2">
    <name type="scientific">Colletotrichum truncatum</name>
    <name type="common">Anthracnose fungus</name>
    <name type="synonym">Colletotrichum capsici</name>
    <dbReference type="NCBI Taxonomy" id="5467"/>
    <lineage>
        <taxon>Eukaryota</taxon>
        <taxon>Fungi</taxon>
        <taxon>Dikarya</taxon>
        <taxon>Ascomycota</taxon>
        <taxon>Pezizomycotina</taxon>
        <taxon>Sordariomycetes</taxon>
        <taxon>Hypocreomycetidae</taxon>
        <taxon>Glomerellales</taxon>
        <taxon>Glomerellaceae</taxon>
        <taxon>Colletotrichum</taxon>
        <taxon>Colletotrichum truncatum species complex</taxon>
    </lineage>
</organism>
<dbReference type="EMBL" id="VUJX02000003">
    <property type="protein sequence ID" value="KAL0939486.1"/>
    <property type="molecule type" value="Genomic_DNA"/>
</dbReference>
<proteinExistence type="predicted"/>
<comment type="caution">
    <text evidence="1">The sequence shown here is derived from an EMBL/GenBank/DDBJ whole genome shotgun (WGS) entry which is preliminary data.</text>
</comment>
<name>A0ACC3Z5V5_COLTU</name>